<feature type="domain" description="HTH myb-type" evidence="5">
    <location>
        <begin position="148"/>
        <end position="198"/>
    </location>
</feature>
<protein>
    <submittedName>
        <fullName evidence="6">V-myb myeloblastosis viral oncogene-like protein</fullName>
    </submittedName>
</protein>
<comment type="caution">
    <text evidence="6">The sequence shown here is derived from an EMBL/GenBank/DDBJ whole genome shotgun (WGS) entry which is preliminary data.</text>
</comment>
<sequence length="273" mass="28863">MSFLASRSSLQLTIDLKHIAYDYADAIAVPRSAISDAHSATAIGDDDCGAVVNCGAMGCALSDTPGSTPCTAAVSPIDQTPNGSPPASSAKAARGTKSAWTPDEDARLLTLIAQHGPSNWSRIAVDMVSRIGKQCRERWHNHLSPNVKTDSFSADEDRAIMEAVAAHGTKWADMVKQIPGRTDNAIKNRWNSTTRRIVRLQARYGGRLLGLGELDLNTMDASVEDLEGECSHEGSAPGGARIAPGCHSPRMLEAAFALGDVCMLSASSSYPSV</sequence>
<dbReference type="InterPro" id="IPR050560">
    <property type="entry name" value="MYB_TF"/>
</dbReference>
<feature type="domain" description="Myb-like" evidence="4">
    <location>
        <begin position="92"/>
        <end position="143"/>
    </location>
</feature>
<reference evidence="7" key="1">
    <citation type="journal article" date="2015" name="PLoS Genet.">
        <title>Genome Sequence and Transcriptome Analyses of Chrysochromulina tobin: Metabolic Tools for Enhanced Algal Fitness in the Prominent Order Prymnesiales (Haptophyceae).</title>
        <authorList>
            <person name="Hovde B.T."/>
            <person name="Deodato C.R."/>
            <person name="Hunsperger H.M."/>
            <person name="Ryken S.A."/>
            <person name="Yost W."/>
            <person name="Jha R.K."/>
            <person name="Patterson J."/>
            <person name="Monnat R.J. Jr."/>
            <person name="Barlow S.B."/>
            <person name="Starkenburg S.R."/>
            <person name="Cattolico R.A."/>
        </authorList>
    </citation>
    <scope>NUCLEOTIDE SEQUENCE</scope>
    <source>
        <strain evidence="7">CCMP291</strain>
    </source>
</reference>
<dbReference type="SUPFAM" id="SSF46689">
    <property type="entry name" value="Homeodomain-like"/>
    <property type="match status" value="1"/>
</dbReference>
<evidence type="ECO:0000313" key="6">
    <source>
        <dbReference type="EMBL" id="KOO33457.1"/>
    </source>
</evidence>
<dbReference type="SMART" id="SM00717">
    <property type="entry name" value="SANT"/>
    <property type="match status" value="2"/>
</dbReference>
<feature type="compositionally biased region" description="Polar residues" evidence="3">
    <location>
        <begin position="77"/>
        <end position="87"/>
    </location>
</feature>
<proteinExistence type="predicted"/>
<dbReference type="AlphaFoldDB" id="A0A0M0K4F2"/>
<dbReference type="GO" id="GO:0000978">
    <property type="term" value="F:RNA polymerase II cis-regulatory region sequence-specific DNA binding"/>
    <property type="evidence" value="ECO:0007669"/>
    <property type="project" value="TreeGrafter"/>
</dbReference>
<keyword evidence="2" id="KW-0238">DNA-binding</keyword>
<evidence type="ECO:0000313" key="7">
    <source>
        <dbReference type="Proteomes" id="UP000037460"/>
    </source>
</evidence>
<dbReference type="InterPro" id="IPR009057">
    <property type="entry name" value="Homeodomain-like_sf"/>
</dbReference>
<dbReference type="GO" id="GO:0000981">
    <property type="term" value="F:DNA-binding transcription factor activity, RNA polymerase II-specific"/>
    <property type="evidence" value="ECO:0007669"/>
    <property type="project" value="TreeGrafter"/>
</dbReference>
<keyword evidence="7" id="KW-1185">Reference proteome</keyword>
<dbReference type="InterPro" id="IPR001005">
    <property type="entry name" value="SANT/Myb"/>
</dbReference>
<accession>A0A0M0K4F2</accession>
<dbReference type="OrthoDB" id="2143914at2759"/>
<keyword evidence="1" id="KW-0677">Repeat</keyword>
<evidence type="ECO:0000256" key="3">
    <source>
        <dbReference type="SAM" id="MobiDB-lite"/>
    </source>
</evidence>
<dbReference type="CDD" id="cd00167">
    <property type="entry name" value="SANT"/>
    <property type="match status" value="2"/>
</dbReference>
<dbReference type="Gene3D" id="1.10.10.60">
    <property type="entry name" value="Homeodomain-like"/>
    <property type="match status" value="2"/>
</dbReference>
<evidence type="ECO:0000256" key="2">
    <source>
        <dbReference type="ARBA" id="ARBA00023125"/>
    </source>
</evidence>
<name>A0A0M0K4F2_9EUKA</name>
<dbReference type="PANTHER" id="PTHR45614:SF25">
    <property type="entry name" value="MYB PROTEIN"/>
    <property type="match status" value="1"/>
</dbReference>
<dbReference type="Pfam" id="PF00249">
    <property type="entry name" value="Myb_DNA-binding"/>
    <property type="match status" value="2"/>
</dbReference>
<gene>
    <name evidence="6" type="ORF">Ctob_010249</name>
</gene>
<dbReference type="EMBL" id="JWZX01001515">
    <property type="protein sequence ID" value="KOO33457.1"/>
    <property type="molecule type" value="Genomic_DNA"/>
</dbReference>
<feature type="domain" description="Myb-like" evidence="4">
    <location>
        <begin position="144"/>
        <end position="194"/>
    </location>
</feature>
<evidence type="ECO:0000256" key="1">
    <source>
        <dbReference type="ARBA" id="ARBA00022737"/>
    </source>
</evidence>
<dbReference type="Proteomes" id="UP000037460">
    <property type="component" value="Unassembled WGS sequence"/>
</dbReference>
<dbReference type="GO" id="GO:0005634">
    <property type="term" value="C:nucleus"/>
    <property type="evidence" value="ECO:0007669"/>
    <property type="project" value="TreeGrafter"/>
</dbReference>
<dbReference type="FunFam" id="1.10.10.60:FF:000010">
    <property type="entry name" value="Transcriptional activator Myb isoform A"/>
    <property type="match status" value="1"/>
</dbReference>
<organism evidence="6 7">
    <name type="scientific">Chrysochromulina tobinii</name>
    <dbReference type="NCBI Taxonomy" id="1460289"/>
    <lineage>
        <taxon>Eukaryota</taxon>
        <taxon>Haptista</taxon>
        <taxon>Haptophyta</taxon>
        <taxon>Prymnesiophyceae</taxon>
        <taxon>Prymnesiales</taxon>
        <taxon>Chrysochromulinaceae</taxon>
        <taxon>Chrysochromulina</taxon>
    </lineage>
</organism>
<dbReference type="PROSITE" id="PS51294">
    <property type="entry name" value="HTH_MYB"/>
    <property type="match status" value="2"/>
</dbReference>
<feature type="region of interest" description="Disordered" evidence="3">
    <location>
        <begin position="76"/>
        <end position="99"/>
    </location>
</feature>
<dbReference type="PROSITE" id="PS50090">
    <property type="entry name" value="MYB_LIKE"/>
    <property type="match status" value="2"/>
</dbReference>
<dbReference type="InterPro" id="IPR017930">
    <property type="entry name" value="Myb_dom"/>
</dbReference>
<evidence type="ECO:0000259" key="5">
    <source>
        <dbReference type="PROSITE" id="PS51294"/>
    </source>
</evidence>
<feature type="domain" description="HTH myb-type" evidence="5">
    <location>
        <begin position="97"/>
        <end position="147"/>
    </location>
</feature>
<evidence type="ECO:0000259" key="4">
    <source>
        <dbReference type="PROSITE" id="PS50090"/>
    </source>
</evidence>
<dbReference type="PANTHER" id="PTHR45614">
    <property type="entry name" value="MYB PROTEIN-RELATED"/>
    <property type="match status" value="1"/>
</dbReference>